<dbReference type="Proteomes" id="UP000295070">
    <property type="component" value="Chromosome 13"/>
</dbReference>
<comment type="caution">
    <text evidence="1">The sequence shown here is derived from an EMBL/GenBank/DDBJ whole genome shotgun (WGS) entry which is preliminary data.</text>
</comment>
<gene>
    <name evidence="1" type="ORF">EPR50_G00138390</name>
</gene>
<keyword evidence="2" id="KW-1185">Reference proteome</keyword>
<sequence>MLRWDANKHTCTRTCIQLPVPESKILGKLQEGEGGGILHAGAAVPARLTPPRLCGARLGLLEERRLRALQTCVNMAADCQDIPEDSIGKPPHAQDCLQCTCCHNRDD</sequence>
<proteinExistence type="predicted"/>
<dbReference type="AlphaFoldDB" id="A0A484CLY9"/>
<dbReference type="EMBL" id="SCKG01000013">
    <property type="protein sequence ID" value="TDH04960.1"/>
    <property type="molecule type" value="Genomic_DNA"/>
</dbReference>
<name>A0A484CLY9_PERFV</name>
<reference evidence="1 2" key="1">
    <citation type="submission" date="2019-01" db="EMBL/GenBank/DDBJ databases">
        <title>A chromosome-scale genome assembly of the yellow perch, Perca flavescens.</title>
        <authorList>
            <person name="Feron R."/>
            <person name="Morvezen R."/>
            <person name="Bestin A."/>
            <person name="Haffray P."/>
            <person name="Klopp C."/>
            <person name="Zahm M."/>
            <person name="Cabau C."/>
            <person name="Roques C."/>
            <person name="Donnadieu C."/>
            <person name="Bouchez O."/>
            <person name="Christie M."/>
            <person name="Larson W."/>
            <person name="Guiguen Y."/>
        </authorList>
    </citation>
    <scope>NUCLEOTIDE SEQUENCE [LARGE SCALE GENOMIC DNA]</scope>
    <source>
        <strain evidence="1">YP-PL-M2</strain>
        <tissue evidence="1">Blood</tissue>
    </source>
</reference>
<organism evidence="1 2">
    <name type="scientific">Perca flavescens</name>
    <name type="common">American yellow perch</name>
    <name type="synonym">Morone flavescens</name>
    <dbReference type="NCBI Taxonomy" id="8167"/>
    <lineage>
        <taxon>Eukaryota</taxon>
        <taxon>Metazoa</taxon>
        <taxon>Chordata</taxon>
        <taxon>Craniata</taxon>
        <taxon>Vertebrata</taxon>
        <taxon>Euteleostomi</taxon>
        <taxon>Actinopterygii</taxon>
        <taxon>Neopterygii</taxon>
        <taxon>Teleostei</taxon>
        <taxon>Neoteleostei</taxon>
        <taxon>Acanthomorphata</taxon>
        <taxon>Eupercaria</taxon>
        <taxon>Perciformes</taxon>
        <taxon>Percoidei</taxon>
        <taxon>Percidae</taxon>
        <taxon>Percinae</taxon>
        <taxon>Perca</taxon>
    </lineage>
</organism>
<accession>A0A484CLY9</accession>
<evidence type="ECO:0000313" key="1">
    <source>
        <dbReference type="EMBL" id="TDH04960.1"/>
    </source>
</evidence>
<evidence type="ECO:0000313" key="2">
    <source>
        <dbReference type="Proteomes" id="UP000295070"/>
    </source>
</evidence>
<protein>
    <submittedName>
        <fullName evidence="1">Uncharacterized protein</fullName>
    </submittedName>
</protein>